<dbReference type="OrthoDB" id="5518345at2759"/>
<dbReference type="GO" id="GO:0004866">
    <property type="term" value="F:endopeptidase inhibitor activity"/>
    <property type="evidence" value="ECO:0007669"/>
    <property type="project" value="TreeGrafter"/>
</dbReference>
<dbReference type="PANTHER" id="PTHR28288:SF2">
    <property type="entry name" value="PROTEASE B INHIBITOR 2"/>
    <property type="match status" value="1"/>
</dbReference>
<proteinExistence type="inferred from homology"/>
<dbReference type="AlphaFoldDB" id="A0A369JAI8"/>
<organism evidence="3 4">
    <name type="scientific">Hypsizygus marmoreus</name>
    <name type="common">White beech mushroom</name>
    <name type="synonym">Agaricus marmoreus</name>
    <dbReference type="NCBI Taxonomy" id="39966"/>
    <lineage>
        <taxon>Eukaryota</taxon>
        <taxon>Fungi</taxon>
        <taxon>Dikarya</taxon>
        <taxon>Basidiomycota</taxon>
        <taxon>Agaricomycotina</taxon>
        <taxon>Agaricomycetes</taxon>
        <taxon>Agaricomycetidae</taxon>
        <taxon>Agaricales</taxon>
        <taxon>Tricholomatineae</taxon>
        <taxon>Lyophyllaceae</taxon>
        <taxon>Hypsizygus</taxon>
    </lineage>
</organism>
<evidence type="ECO:0000256" key="1">
    <source>
        <dbReference type="ARBA" id="ARBA00038069"/>
    </source>
</evidence>
<dbReference type="EMBL" id="LUEZ02000122">
    <property type="protein sequence ID" value="RDB16743.1"/>
    <property type="molecule type" value="Genomic_DNA"/>
</dbReference>
<dbReference type="Gene3D" id="3.30.70.80">
    <property type="entry name" value="Peptidase S8 propeptide/proteinase inhibitor I9"/>
    <property type="match status" value="1"/>
</dbReference>
<name>A0A369JAI8_HYPMA</name>
<dbReference type="Pfam" id="PF05922">
    <property type="entry name" value="Inhibitor_I9"/>
    <property type="match status" value="1"/>
</dbReference>
<feature type="domain" description="Inhibitor I9" evidence="2">
    <location>
        <begin position="22"/>
        <end position="80"/>
    </location>
</feature>
<evidence type="ECO:0000313" key="4">
    <source>
        <dbReference type="Proteomes" id="UP000076154"/>
    </source>
</evidence>
<dbReference type="InterPro" id="IPR010259">
    <property type="entry name" value="S8pro/Inhibitor_I9"/>
</dbReference>
<comment type="caution">
    <text evidence="3">The sequence shown here is derived from an EMBL/GenBank/DDBJ whole genome shotgun (WGS) entry which is preliminary data.</text>
</comment>
<dbReference type="InterPro" id="IPR037045">
    <property type="entry name" value="S8pro/Inhibitor_I9_sf"/>
</dbReference>
<dbReference type="SUPFAM" id="SSF54897">
    <property type="entry name" value="Protease propeptides/inhibitors"/>
    <property type="match status" value="1"/>
</dbReference>
<dbReference type="InterPro" id="IPR052471">
    <property type="entry name" value="PBI_I9"/>
</dbReference>
<sequence length="84" mass="9338">MPVMPLTKSIIIFKDTATEDEIQDLMEQVKEQGGHITNTYDILFKGFAAVLSGAHLNQLQSLARSRDSTIDYIESDGTVTTFTE</sequence>
<keyword evidence="4" id="KW-1185">Reference proteome</keyword>
<protein>
    <submittedName>
        <fullName evidence="3">Serine proteinase inhibitor IA-1</fullName>
    </submittedName>
</protein>
<dbReference type="PANTHER" id="PTHR28288">
    <property type="entry name" value="PROTEASE B INHIBITOR 2"/>
    <property type="match status" value="1"/>
</dbReference>
<reference evidence="3" key="1">
    <citation type="submission" date="2018-04" db="EMBL/GenBank/DDBJ databases">
        <title>Whole genome sequencing of Hypsizygus marmoreus.</title>
        <authorList>
            <person name="Choi I.-G."/>
            <person name="Min B."/>
            <person name="Kim J.-G."/>
            <person name="Kim S."/>
            <person name="Oh Y.-L."/>
            <person name="Kong W.-S."/>
            <person name="Park H."/>
            <person name="Jeong J."/>
            <person name="Song E.-S."/>
        </authorList>
    </citation>
    <scope>NUCLEOTIDE SEQUENCE [LARGE SCALE GENOMIC DNA]</scope>
    <source>
        <strain evidence="3">51987-8</strain>
    </source>
</reference>
<evidence type="ECO:0000313" key="3">
    <source>
        <dbReference type="EMBL" id="RDB16743.1"/>
    </source>
</evidence>
<accession>A0A369JAI8</accession>
<dbReference type="Proteomes" id="UP000076154">
    <property type="component" value="Unassembled WGS sequence"/>
</dbReference>
<gene>
    <name evidence="3" type="primary">PIA1</name>
    <name evidence="3" type="ORF">Hypma_002576</name>
</gene>
<comment type="similarity">
    <text evidence="1">Belongs to the protease inhibitor I9 family.</text>
</comment>
<dbReference type="GO" id="GO:0042144">
    <property type="term" value="P:vacuole fusion, non-autophagic"/>
    <property type="evidence" value="ECO:0007669"/>
    <property type="project" value="TreeGrafter"/>
</dbReference>
<evidence type="ECO:0000259" key="2">
    <source>
        <dbReference type="Pfam" id="PF05922"/>
    </source>
</evidence>
<dbReference type="InParanoid" id="A0A369JAI8"/>